<dbReference type="SUPFAM" id="SSF47954">
    <property type="entry name" value="Cyclin-like"/>
    <property type="match status" value="1"/>
</dbReference>
<evidence type="ECO:0000313" key="2">
    <source>
        <dbReference type="Proteomes" id="UP000595847"/>
    </source>
</evidence>
<accession>A0A7T5EKR6</accession>
<gene>
    <name evidence="1" type="ORF">JD108_21795</name>
</gene>
<dbReference type="Gene3D" id="3.10.450.50">
    <property type="match status" value="1"/>
</dbReference>
<dbReference type="Proteomes" id="UP000595847">
    <property type="component" value="Chromosome"/>
</dbReference>
<evidence type="ECO:0000313" key="1">
    <source>
        <dbReference type="EMBL" id="QQE74408.1"/>
    </source>
</evidence>
<dbReference type="EMBL" id="CP066308">
    <property type="protein sequence ID" value="QQE74408.1"/>
    <property type="molecule type" value="Genomic_DNA"/>
</dbReference>
<dbReference type="InterPro" id="IPR004027">
    <property type="entry name" value="SEC_C_motif"/>
</dbReference>
<dbReference type="KEGG" id="bcop:JD108_21795"/>
<protein>
    <submittedName>
        <fullName evidence="1">SEC-C domain-containing protein</fullName>
    </submittedName>
</protein>
<proteinExistence type="predicted"/>
<reference evidence="1 2" key="1">
    <citation type="submission" date="2020-12" db="EMBL/GenBank/DDBJ databases">
        <title>strain FJAT-54423T represents a novel species of the genus Brevibacillus.</title>
        <authorList>
            <person name="Tang R."/>
        </authorList>
    </citation>
    <scope>NUCLEOTIDE SEQUENCE [LARGE SCALE GENOMIC DNA]</scope>
    <source>
        <strain evidence="1 2">FJAT-54423</strain>
    </source>
</reference>
<dbReference type="Pfam" id="PF02810">
    <property type="entry name" value="SEC-C"/>
    <property type="match status" value="1"/>
</dbReference>
<dbReference type="SUPFAM" id="SSF103642">
    <property type="entry name" value="Sec-C motif"/>
    <property type="match status" value="1"/>
</dbReference>
<dbReference type="SUPFAM" id="SSF48452">
    <property type="entry name" value="TPR-like"/>
    <property type="match status" value="2"/>
</dbReference>
<dbReference type="RefSeq" id="WP_198827988.1">
    <property type="nucleotide sequence ID" value="NZ_CP066308.1"/>
</dbReference>
<name>A0A7T5EKR6_9BACL</name>
<sequence length="452" mass="52016">MKIGRNAPCPCGSGKKYKKCCLSQDELRGFSPLAPQDAKALLFSSIEQEFVWDHYLYELVARNIVNSMYPQYEPKIIAAALRIWNLYANAAQPIVRKTGVMEAAIEYCVAKLLDLPVTQSELSGKYGVSVGTISKRAQEIFGEEWLFATIFQENSGQQTHTDTARLSAERALYEMTSLVKGKEFESMEQLNEFINSHLSNQTRMTKNSSLDPKEMAQHILYDAWEEPSVPKRIQLAKQALQLYPDSPDAYNILAESSDDLEELLRLYKQGKEAGERDLGLRCFHEDRGHFWGLIHTRPYMRSKEGYANCLLMAGQMEQAEKEFVEMLDLNPNDNQGVRYPLLSIYIELNQFEKASRLLEKYNEDSAYMNYSRVLVEYGIFGLSSKLNRLLDKAIQQNPHVIDFLLGRKKLPSQTPDYYGYGDTNEAIMYVNANYHIWHREGKLLQWLKETTR</sequence>
<dbReference type="AlphaFoldDB" id="A0A7T5EKR6"/>
<dbReference type="InterPro" id="IPR011990">
    <property type="entry name" value="TPR-like_helical_dom_sf"/>
</dbReference>
<dbReference type="Pfam" id="PF14559">
    <property type="entry name" value="TPR_19"/>
    <property type="match status" value="1"/>
</dbReference>
<dbReference type="Gene3D" id="1.25.40.10">
    <property type="entry name" value="Tetratricopeptide repeat domain"/>
    <property type="match status" value="1"/>
</dbReference>
<organism evidence="1 2">
    <name type="scientific">Brevibacillus composti</name>
    <dbReference type="NCBI Taxonomy" id="2796470"/>
    <lineage>
        <taxon>Bacteria</taxon>
        <taxon>Bacillati</taxon>
        <taxon>Bacillota</taxon>
        <taxon>Bacilli</taxon>
        <taxon>Bacillales</taxon>
        <taxon>Paenibacillaceae</taxon>
        <taxon>Brevibacillus</taxon>
    </lineage>
</organism>
<dbReference type="InterPro" id="IPR036915">
    <property type="entry name" value="Cyclin-like_sf"/>
</dbReference>